<dbReference type="InterPro" id="IPR037212">
    <property type="entry name" value="Med7/Med21-like"/>
</dbReference>
<dbReference type="InterPro" id="IPR044888">
    <property type="entry name" value="Mediatior_Med7_sf"/>
</dbReference>
<evidence type="ECO:0000313" key="9">
    <source>
        <dbReference type="EMBL" id="KAJ1966832.1"/>
    </source>
</evidence>
<organism evidence="9 10">
    <name type="scientific">Dispira parvispora</name>
    <dbReference type="NCBI Taxonomy" id="1520584"/>
    <lineage>
        <taxon>Eukaryota</taxon>
        <taxon>Fungi</taxon>
        <taxon>Fungi incertae sedis</taxon>
        <taxon>Zoopagomycota</taxon>
        <taxon>Kickxellomycotina</taxon>
        <taxon>Dimargaritomycetes</taxon>
        <taxon>Dimargaritales</taxon>
        <taxon>Dimargaritaceae</taxon>
        <taxon>Dispira</taxon>
    </lineage>
</organism>
<dbReference type="InterPro" id="IPR009244">
    <property type="entry name" value="Mediatior_Med7"/>
</dbReference>
<evidence type="ECO:0000256" key="7">
    <source>
        <dbReference type="RuleBase" id="RU364060"/>
    </source>
</evidence>
<keyword evidence="6 7" id="KW-0539">Nucleus</keyword>
<name>A0A9W8E7P9_9FUNG</name>
<evidence type="ECO:0000256" key="8">
    <source>
        <dbReference type="SAM" id="MobiDB-lite"/>
    </source>
</evidence>
<dbReference type="PANTHER" id="PTHR21428">
    <property type="entry name" value="MEDIATOR OF RNA POLYMERASE II TRANSCRIPTION SUBUNIT 7"/>
    <property type="match status" value="1"/>
</dbReference>
<dbReference type="EMBL" id="JANBPY010000443">
    <property type="protein sequence ID" value="KAJ1966832.1"/>
    <property type="molecule type" value="Genomic_DNA"/>
</dbReference>
<evidence type="ECO:0000256" key="1">
    <source>
        <dbReference type="ARBA" id="ARBA00004123"/>
    </source>
</evidence>
<evidence type="ECO:0000256" key="4">
    <source>
        <dbReference type="ARBA" id="ARBA00023015"/>
    </source>
</evidence>
<evidence type="ECO:0000256" key="3">
    <source>
        <dbReference type="ARBA" id="ARBA00020631"/>
    </source>
</evidence>
<dbReference type="GO" id="GO:0016592">
    <property type="term" value="C:mediator complex"/>
    <property type="evidence" value="ECO:0007669"/>
    <property type="project" value="InterPro"/>
</dbReference>
<dbReference type="Proteomes" id="UP001150925">
    <property type="component" value="Unassembled WGS sequence"/>
</dbReference>
<dbReference type="GO" id="GO:0006357">
    <property type="term" value="P:regulation of transcription by RNA polymerase II"/>
    <property type="evidence" value="ECO:0007669"/>
    <property type="project" value="InterPro"/>
</dbReference>
<comment type="similarity">
    <text evidence="2 7">Belongs to the Mediator complex subunit 7 family.</text>
</comment>
<dbReference type="GO" id="GO:0003712">
    <property type="term" value="F:transcription coregulator activity"/>
    <property type="evidence" value="ECO:0007669"/>
    <property type="project" value="InterPro"/>
</dbReference>
<evidence type="ECO:0000256" key="5">
    <source>
        <dbReference type="ARBA" id="ARBA00023163"/>
    </source>
</evidence>
<dbReference type="Gene3D" id="6.10.140.1520">
    <property type="match status" value="1"/>
</dbReference>
<comment type="subcellular location">
    <subcellularLocation>
        <location evidence="1 7">Nucleus</location>
    </subcellularLocation>
</comment>
<feature type="region of interest" description="Disordered" evidence="8">
    <location>
        <begin position="1"/>
        <end position="21"/>
    </location>
</feature>
<keyword evidence="5 7" id="KW-0804">Transcription</keyword>
<keyword evidence="7" id="KW-0010">Activator</keyword>
<protein>
    <recommendedName>
        <fullName evidence="3 7">Mediator of RNA polymerase II transcription subunit 7</fullName>
    </recommendedName>
</protein>
<evidence type="ECO:0000256" key="6">
    <source>
        <dbReference type="ARBA" id="ARBA00023242"/>
    </source>
</evidence>
<gene>
    <name evidence="9" type="primary">MED7</name>
    <name evidence="9" type="ORF">IWQ62_002223</name>
</gene>
<accession>A0A9W8E7P9</accession>
<dbReference type="Pfam" id="PF05983">
    <property type="entry name" value="Med7"/>
    <property type="match status" value="1"/>
</dbReference>
<reference evidence="9" key="1">
    <citation type="submission" date="2022-07" db="EMBL/GenBank/DDBJ databases">
        <title>Phylogenomic reconstructions and comparative analyses of Kickxellomycotina fungi.</title>
        <authorList>
            <person name="Reynolds N.K."/>
            <person name="Stajich J.E."/>
            <person name="Barry K."/>
            <person name="Grigoriev I.V."/>
            <person name="Crous P."/>
            <person name="Smith M.E."/>
        </authorList>
    </citation>
    <scope>NUCLEOTIDE SEQUENCE</scope>
    <source>
        <strain evidence="9">RSA 1196</strain>
    </source>
</reference>
<dbReference type="AlphaFoldDB" id="A0A9W8E7P9"/>
<sequence>MADANANANSQQTLDTAFPPPPDYFRQFTTANLDKLNDCQQSDAPIPPELTCLVPPPLPTDPEYFMFGRRWLINDLLPSLAEQDVEQLYPEEGYNRMQELTRLNDRLVFKFLDLVETLAVSPEGFAKHVEAIRLTLVNMHHLINEYRPYQARQTLGLILEDQIQRRCQSAEDINSGCAKLQSDLNQTRQSTADKIEQVQKVLTTDTVWKAPSPTGPTSPPPSTLQQKLMAPASLLDLAHMVEQEYETKQEISG</sequence>
<dbReference type="Gene3D" id="6.10.140.200">
    <property type="match status" value="1"/>
</dbReference>
<comment type="caution">
    <text evidence="9">The sequence shown here is derived from an EMBL/GenBank/DDBJ whole genome shotgun (WGS) entry which is preliminary data.</text>
</comment>
<dbReference type="GO" id="GO:0070847">
    <property type="term" value="C:core mediator complex"/>
    <property type="evidence" value="ECO:0007669"/>
    <property type="project" value="TreeGrafter"/>
</dbReference>
<evidence type="ECO:0000256" key="2">
    <source>
        <dbReference type="ARBA" id="ARBA00009994"/>
    </source>
</evidence>
<proteinExistence type="inferred from homology"/>
<comment type="function">
    <text evidence="7">Component of the Mediator complex, a coactivator involved in the regulated transcription of nearly all RNA polymerase II-dependent genes. Mediator functions as a bridge to convey information from gene-specific regulatory proteins to the basal RNA polymerase II transcription machinery.</text>
</comment>
<keyword evidence="10" id="KW-1185">Reference proteome</keyword>
<comment type="subunit">
    <text evidence="7">Component of the Mediator complex.</text>
</comment>
<evidence type="ECO:0000313" key="10">
    <source>
        <dbReference type="Proteomes" id="UP001150925"/>
    </source>
</evidence>
<dbReference type="OrthoDB" id="10253553at2759"/>
<feature type="compositionally biased region" description="Polar residues" evidence="8">
    <location>
        <begin position="1"/>
        <end position="15"/>
    </location>
</feature>
<dbReference type="PANTHER" id="PTHR21428:SF11">
    <property type="entry name" value="MEDIATOR OF RNA POLYMERASE II TRANSCRIPTION SUBUNIT 7"/>
    <property type="match status" value="1"/>
</dbReference>
<dbReference type="SUPFAM" id="SSF140718">
    <property type="entry name" value="Mediator hinge subcomplex-like"/>
    <property type="match status" value="1"/>
</dbReference>
<keyword evidence="4 7" id="KW-0805">Transcription regulation</keyword>